<dbReference type="EMBL" id="VUJU01004784">
    <property type="protein sequence ID" value="KAF0753273.1"/>
    <property type="molecule type" value="Genomic_DNA"/>
</dbReference>
<dbReference type="OrthoDB" id="426210at2759"/>
<dbReference type="PANTHER" id="PTHR33332">
    <property type="entry name" value="REVERSE TRANSCRIPTASE DOMAIN-CONTAINING PROTEIN"/>
    <property type="match status" value="1"/>
</dbReference>
<protein>
    <submittedName>
        <fullName evidence="1">Reverse transcriptase domain-containing protein</fullName>
    </submittedName>
</protein>
<keyword evidence="2" id="KW-1185">Reference proteome</keyword>
<evidence type="ECO:0000313" key="1">
    <source>
        <dbReference type="EMBL" id="KAF0753273.1"/>
    </source>
</evidence>
<proteinExistence type="predicted"/>
<organism evidence="1 2">
    <name type="scientific">Aphis craccivora</name>
    <name type="common">Cowpea aphid</name>
    <dbReference type="NCBI Taxonomy" id="307492"/>
    <lineage>
        <taxon>Eukaryota</taxon>
        <taxon>Metazoa</taxon>
        <taxon>Ecdysozoa</taxon>
        <taxon>Arthropoda</taxon>
        <taxon>Hexapoda</taxon>
        <taxon>Insecta</taxon>
        <taxon>Pterygota</taxon>
        <taxon>Neoptera</taxon>
        <taxon>Paraneoptera</taxon>
        <taxon>Hemiptera</taxon>
        <taxon>Sternorrhyncha</taxon>
        <taxon>Aphidomorpha</taxon>
        <taxon>Aphidoidea</taxon>
        <taxon>Aphididae</taxon>
        <taxon>Aphidini</taxon>
        <taxon>Aphis</taxon>
        <taxon>Aphis</taxon>
    </lineage>
</organism>
<dbReference type="Proteomes" id="UP000478052">
    <property type="component" value="Unassembled WGS sequence"/>
</dbReference>
<dbReference type="GO" id="GO:0003964">
    <property type="term" value="F:RNA-directed DNA polymerase activity"/>
    <property type="evidence" value="ECO:0007669"/>
    <property type="project" value="UniProtKB-KW"/>
</dbReference>
<gene>
    <name evidence="1" type="ORF">FWK35_00015353</name>
</gene>
<reference evidence="1 2" key="1">
    <citation type="submission" date="2019-08" db="EMBL/GenBank/DDBJ databases">
        <title>Whole genome of Aphis craccivora.</title>
        <authorList>
            <person name="Voronova N.V."/>
            <person name="Shulinski R.S."/>
            <person name="Bandarenka Y.V."/>
            <person name="Zhorov D.G."/>
            <person name="Warner D."/>
        </authorList>
    </citation>
    <scope>NUCLEOTIDE SEQUENCE [LARGE SCALE GENOMIC DNA]</scope>
    <source>
        <strain evidence="1">180601</strain>
        <tissue evidence="1">Whole Body</tissue>
    </source>
</reference>
<accession>A0A6G0YCR3</accession>
<keyword evidence="1" id="KW-0695">RNA-directed DNA polymerase</keyword>
<keyword evidence="1" id="KW-0808">Transferase</keyword>
<keyword evidence="1" id="KW-0548">Nucleotidyltransferase</keyword>
<name>A0A6G0YCR3_APHCR</name>
<evidence type="ECO:0000313" key="2">
    <source>
        <dbReference type="Proteomes" id="UP000478052"/>
    </source>
</evidence>
<comment type="caution">
    <text evidence="1">The sequence shown here is derived from an EMBL/GenBank/DDBJ whole genome shotgun (WGS) entry which is preliminary data.</text>
</comment>
<sequence length="462" mass="53540">MHTFKHNSMRLIILRALVEKANKLIDKANNNLILKRYYQKLQLFNLSLSTGIFPDAWKISIVRPIPKSSSNLSNISIYRPILLAFIIPKVFESIVSSKVMPILANVIVGDQHGFRRNKSTFTNLLVFQNFVSDVLLTGASVDAIDKVNYQQWFAKLEQIGICGSFLNWLTSFIKDRIQFVSYKCYMSTPILLMFADDLKMYRKVNSQEDADFLQSDLNILYNWCTNNYLTLNIKKCQIMTFSRARYIITYNYFIDSEILLRSTSPIKDLGILCVPKLKLDCHINKITNKSHQLLGFINRNCADFTDKFALKSIYCSLVRSTCEYGSQKFLRFISIKCSIPKEPHTSYIPLLTILNLKTLEQRRTVLDLRFLNKLLVGDIDCPDFLSHLSFNTPTRNTRSKILFPLNLKITNYANNTPYNRLMQTIKDLDFYLTPTLSFENHINTTIGRALKILGFIKRNTRQ</sequence>
<dbReference type="AlphaFoldDB" id="A0A6G0YCR3"/>